<feature type="domain" description="DUF4352" evidence="2">
    <location>
        <begin position="55"/>
        <end position="141"/>
    </location>
</feature>
<comment type="caution">
    <text evidence="3">The sequence shown here is derived from an EMBL/GenBank/DDBJ whole genome shotgun (WGS) entry which is preliminary data.</text>
</comment>
<gene>
    <name evidence="3" type="ORF">NE663_00960</name>
</gene>
<evidence type="ECO:0000259" key="2">
    <source>
        <dbReference type="Pfam" id="PF11611"/>
    </source>
</evidence>
<organism evidence="3 4">
    <name type="scientific">Massilicoli timonensis</name>
    <dbReference type="NCBI Taxonomy" id="2015901"/>
    <lineage>
        <taxon>Bacteria</taxon>
        <taxon>Bacillati</taxon>
        <taxon>Bacillota</taxon>
        <taxon>Erysipelotrichia</taxon>
        <taxon>Erysipelotrichales</taxon>
        <taxon>Erysipelotrichaceae</taxon>
        <taxon>Massilicoli</taxon>
    </lineage>
</organism>
<evidence type="ECO:0000256" key="1">
    <source>
        <dbReference type="ARBA" id="ARBA00022729"/>
    </source>
</evidence>
<dbReference type="Pfam" id="PF11611">
    <property type="entry name" value="DUF4352"/>
    <property type="match status" value="1"/>
</dbReference>
<dbReference type="EMBL" id="JANGCH010000001">
    <property type="protein sequence ID" value="MCQ5120827.1"/>
    <property type="molecule type" value="Genomic_DNA"/>
</dbReference>
<dbReference type="InterPro" id="IPR029050">
    <property type="entry name" value="Immunoprotect_excell_Ig-like"/>
</dbReference>
<dbReference type="InterPro" id="IPR029051">
    <property type="entry name" value="DUF4352"/>
</dbReference>
<evidence type="ECO:0000313" key="3">
    <source>
        <dbReference type="EMBL" id="MCQ5120827.1"/>
    </source>
</evidence>
<reference evidence="3 4" key="1">
    <citation type="submission" date="2022-06" db="EMBL/GenBank/DDBJ databases">
        <title>Isolation of gut microbiota from human fecal samples.</title>
        <authorList>
            <person name="Pamer E.G."/>
            <person name="Barat B."/>
            <person name="Waligurski E."/>
            <person name="Medina S."/>
            <person name="Paddock L."/>
            <person name="Mostad J."/>
        </authorList>
    </citation>
    <scope>NUCLEOTIDE SEQUENCE [LARGE SCALE GENOMIC DNA]</scope>
    <source>
        <strain evidence="3 4">DFI.6.1</strain>
    </source>
</reference>
<dbReference type="Proteomes" id="UP001524435">
    <property type="component" value="Unassembled WGS sequence"/>
</dbReference>
<proteinExistence type="predicted"/>
<accession>A0ABT1SHX8</accession>
<keyword evidence="4" id="KW-1185">Reference proteome</keyword>
<keyword evidence="1" id="KW-0732">Signal</keyword>
<sequence>MELYKQKAGGGKDLILLNDYCPNPAMKNEIQTQFFDLKIHHMEIVEKKLMGYVIEERAQYLIIDMTITNISGRPFRMYQDDLLIRCDQMEAYEAEEAFGLNGQFPDEYTLLPGEQRKGKLVFIIPKKVKKFALCYSEYFDDDTVGKSYHMKYRFNGNERL</sequence>
<dbReference type="RefSeq" id="WP_178200159.1">
    <property type="nucleotide sequence ID" value="NZ_DBEZUI010000019.1"/>
</dbReference>
<name>A0ABT1SHX8_9FIRM</name>
<evidence type="ECO:0000313" key="4">
    <source>
        <dbReference type="Proteomes" id="UP001524435"/>
    </source>
</evidence>
<protein>
    <submittedName>
        <fullName evidence="3">DUF4352 domain-containing protein</fullName>
    </submittedName>
</protein>
<dbReference type="Gene3D" id="2.60.40.1240">
    <property type="match status" value="1"/>
</dbReference>